<dbReference type="EMBL" id="AP019782">
    <property type="protein sequence ID" value="BBL71370.1"/>
    <property type="molecule type" value="Genomic_DNA"/>
</dbReference>
<organism evidence="1 2">
    <name type="scientific">Methylogaea oryzae</name>
    <dbReference type="NCBI Taxonomy" id="1295382"/>
    <lineage>
        <taxon>Bacteria</taxon>
        <taxon>Pseudomonadati</taxon>
        <taxon>Pseudomonadota</taxon>
        <taxon>Gammaproteobacteria</taxon>
        <taxon>Methylococcales</taxon>
        <taxon>Methylococcaceae</taxon>
        <taxon>Methylogaea</taxon>
    </lineage>
</organism>
<evidence type="ECO:0008006" key="3">
    <source>
        <dbReference type="Google" id="ProtNLM"/>
    </source>
</evidence>
<proteinExistence type="predicted"/>
<keyword evidence="2" id="KW-1185">Reference proteome</keyword>
<evidence type="ECO:0000313" key="2">
    <source>
        <dbReference type="Proteomes" id="UP000824988"/>
    </source>
</evidence>
<dbReference type="Pfam" id="PF10055">
    <property type="entry name" value="DUF2292"/>
    <property type="match status" value="1"/>
</dbReference>
<sequence>MSGNSHRIDKAANSYNALSNNELRVLEALEGIRYGAVEVTIHDGRIVQIERREKLRLDQPPALR</sequence>
<name>A0A8D5AMS3_9GAMM</name>
<reference evidence="1" key="1">
    <citation type="submission" date="2019-06" db="EMBL/GenBank/DDBJ databases">
        <title>Complete genome sequence of Methylogaea oryzae strain JCM16910.</title>
        <authorList>
            <person name="Asakawa S."/>
        </authorList>
    </citation>
    <scope>NUCLEOTIDE SEQUENCE</scope>
    <source>
        <strain evidence="1">E10</strain>
    </source>
</reference>
<dbReference type="RefSeq" id="WP_054773897.1">
    <property type="nucleotide sequence ID" value="NZ_AP019782.1"/>
</dbReference>
<dbReference type="Proteomes" id="UP000824988">
    <property type="component" value="Chromosome"/>
</dbReference>
<accession>A0A8D5AMS3</accession>
<protein>
    <recommendedName>
        <fullName evidence="3">DUF2292 domain-containing protein</fullName>
    </recommendedName>
</protein>
<dbReference type="InterPro" id="IPR018743">
    <property type="entry name" value="DUF2292"/>
</dbReference>
<gene>
    <name evidence="1" type="ORF">MoryE10_19760</name>
</gene>
<dbReference type="KEGG" id="moz:MoryE10_19760"/>
<dbReference type="AlphaFoldDB" id="A0A8D5AMS3"/>
<evidence type="ECO:0000313" key="1">
    <source>
        <dbReference type="EMBL" id="BBL71370.1"/>
    </source>
</evidence>